<evidence type="ECO:0000256" key="1">
    <source>
        <dbReference type="ARBA" id="ARBA00009890"/>
    </source>
</evidence>
<dbReference type="AlphaFoldDB" id="A0A2V3IZ83"/>
<dbReference type="InterPro" id="IPR015943">
    <property type="entry name" value="WD40/YVTN_repeat-like_dom_sf"/>
</dbReference>
<dbReference type="InterPro" id="IPR036322">
    <property type="entry name" value="WD40_repeat_dom_sf"/>
</dbReference>
<dbReference type="Gene3D" id="2.130.10.10">
    <property type="entry name" value="YVTN repeat-like/Quinoprotein amine dehydrogenase"/>
    <property type="match status" value="2"/>
</dbReference>
<feature type="repeat" description="WD" evidence="2">
    <location>
        <begin position="81"/>
        <end position="113"/>
    </location>
</feature>
<dbReference type="PROSITE" id="PS50294">
    <property type="entry name" value="WD_REPEATS_REGION"/>
    <property type="match status" value="1"/>
</dbReference>
<dbReference type="PANTHER" id="PTHR19842">
    <property type="entry name" value="G BETA-LIKE PROTEIN GBL"/>
    <property type="match status" value="1"/>
</dbReference>
<dbReference type="Proteomes" id="UP000247409">
    <property type="component" value="Unassembled WGS sequence"/>
</dbReference>
<dbReference type="InterPro" id="IPR037588">
    <property type="entry name" value="MLST8"/>
</dbReference>
<keyword evidence="5" id="KW-1185">Reference proteome</keyword>
<proteinExistence type="inferred from homology"/>
<dbReference type="PANTHER" id="PTHR19842:SF0">
    <property type="entry name" value="TARGET OF RAPAMYCIN COMPLEX SUBUNIT LST8"/>
    <property type="match status" value="1"/>
</dbReference>
<feature type="region of interest" description="Disordered" evidence="3">
    <location>
        <begin position="294"/>
        <end position="315"/>
    </location>
</feature>
<feature type="compositionally biased region" description="Acidic residues" evidence="3">
    <location>
        <begin position="306"/>
        <end position="315"/>
    </location>
</feature>
<dbReference type="GO" id="GO:0032956">
    <property type="term" value="P:regulation of actin cytoskeleton organization"/>
    <property type="evidence" value="ECO:0007669"/>
    <property type="project" value="TreeGrafter"/>
</dbReference>
<dbReference type="EMBL" id="NBIV01000024">
    <property type="protein sequence ID" value="PXF47454.1"/>
    <property type="molecule type" value="Genomic_DNA"/>
</dbReference>
<dbReference type="GO" id="GO:0031932">
    <property type="term" value="C:TORC2 complex"/>
    <property type="evidence" value="ECO:0007669"/>
    <property type="project" value="InterPro"/>
</dbReference>
<dbReference type="SUPFAM" id="SSF50978">
    <property type="entry name" value="WD40 repeat-like"/>
    <property type="match status" value="1"/>
</dbReference>
<evidence type="ECO:0000256" key="3">
    <source>
        <dbReference type="SAM" id="MobiDB-lite"/>
    </source>
</evidence>
<sequence length="420" mass="47015">MNRFLLAVGGYDTTIRLFDNIQLPPARTLQFCDQQIIRLAFSGSGPVPVTSPLFLAVAGSPSVAVYDVTSHDTSPNIFAIFQGHLEAVTAVGFEPKHTAFVFSASEDGTLQTWIPKLAAPAQSPYPSFHSRPIQHPMISPASSQFSVPAKMVNKKDNGKNVPIHDAVYFPPHDYFFTADFLGRLRVWDHRTASLRSEHIPHPSKRNLQCMDLSHDYRTLVIANFDGLVFVYETAALLPHDMHHPEPLEHHVIPLTVRASNSYIPRIKLSHNCNYLVCSTRSGATRVYRMSDVCTIPEPSPQRSDQDSSEPSEDEDRYIMPFREPHLRPGWIWDVSFIEGSDDYLFTCSSTAQVMLWDLNNVGHYTELKGITRPASCIALRERTTPPSLQNPANATLTGQRMRNPVNGRTVRFACNDSSVS</sequence>
<dbReference type="STRING" id="448386.A0A2V3IZ83"/>
<keyword evidence="2" id="KW-0853">WD repeat</keyword>
<evidence type="ECO:0000313" key="4">
    <source>
        <dbReference type="EMBL" id="PXF47454.1"/>
    </source>
</evidence>
<protein>
    <submittedName>
        <fullName evidence="4">Target of rapamycin complex subunit LST8</fullName>
    </submittedName>
</protein>
<dbReference type="InterPro" id="IPR001680">
    <property type="entry name" value="WD40_rpt"/>
</dbReference>
<dbReference type="Pfam" id="PF00400">
    <property type="entry name" value="WD40"/>
    <property type="match status" value="1"/>
</dbReference>
<reference evidence="4 5" key="1">
    <citation type="journal article" date="2018" name="Mol. Biol. Evol.">
        <title>Analysis of the draft genome of the red seaweed Gracilariopsis chorda provides insights into genome size evolution in Rhodophyta.</title>
        <authorList>
            <person name="Lee J."/>
            <person name="Yang E.C."/>
            <person name="Graf L."/>
            <person name="Yang J.H."/>
            <person name="Qiu H."/>
            <person name="Zel Zion U."/>
            <person name="Chan C.X."/>
            <person name="Stephens T.G."/>
            <person name="Weber A.P.M."/>
            <person name="Boo G.H."/>
            <person name="Boo S.M."/>
            <person name="Kim K.M."/>
            <person name="Shin Y."/>
            <person name="Jung M."/>
            <person name="Lee S.J."/>
            <person name="Yim H.S."/>
            <person name="Lee J.H."/>
            <person name="Bhattacharya D."/>
            <person name="Yoon H.S."/>
        </authorList>
    </citation>
    <scope>NUCLEOTIDE SEQUENCE [LARGE SCALE GENOMIC DNA]</scope>
    <source>
        <strain evidence="4 5">SKKU-2015</strain>
        <tissue evidence="4">Whole body</tissue>
    </source>
</reference>
<dbReference type="GO" id="GO:0031929">
    <property type="term" value="P:TOR signaling"/>
    <property type="evidence" value="ECO:0007669"/>
    <property type="project" value="InterPro"/>
</dbReference>
<evidence type="ECO:0000313" key="5">
    <source>
        <dbReference type="Proteomes" id="UP000247409"/>
    </source>
</evidence>
<dbReference type="GO" id="GO:0031931">
    <property type="term" value="C:TORC1 complex"/>
    <property type="evidence" value="ECO:0007669"/>
    <property type="project" value="InterPro"/>
</dbReference>
<comment type="similarity">
    <text evidence="1">Belongs to the WD repeat LST8 family.</text>
</comment>
<evidence type="ECO:0000256" key="2">
    <source>
        <dbReference type="PROSITE-ProRule" id="PRU00221"/>
    </source>
</evidence>
<comment type="caution">
    <text evidence="4">The sequence shown here is derived from an EMBL/GenBank/DDBJ whole genome shotgun (WGS) entry which is preliminary data.</text>
</comment>
<gene>
    <name evidence="4" type="ORF">BWQ96_02785</name>
</gene>
<organism evidence="4 5">
    <name type="scientific">Gracilariopsis chorda</name>
    <dbReference type="NCBI Taxonomy" id="448386"/>
    <lineage>
        <taxon>Eukaryota</taxon>
        <taxon>Rhodophyta</taxon>
        <taxon>Florideophyceae</taxon>
        <taxon>Rhodymeniophycidae</taxon>
        <taxon>Gracilariales</taxon>
        <taxon>Gracilariaceae</taxon>
        <taxon>Gracilariopsis</taxon>
    </lineage>
</organism>
<dbReference type="SMART" id="SM00320">
    <property type="entry name" value="WD40"/>
    <property type="match status" value="5"/>
</dbReference>
<accession>A0A2V3IZ83</accession>
<name>A0A2V3IZ83_9FLOR</name>
<dbReference type="OrthoDB" id="400at2759"/>
<dbReference type="PROSITE" id="PS50082">
    <property type="entry name" value="WD_REPEATS_2"/>
    <property type="match status" value="1"/>
</dbReference>